<dbReference type="GO" id="GO:0006869">
    <property type="term" value="P:lipid transport"/>
    <property type="evidence" value="ECO:0007669"/>
    <property type="project" value="InterPro"/>
</dbReference>
<gene>
    <name evidence="3" type="ORF">chiPu_0020867</name>
</gene>
<dbReference type="EMBL" id="BEZZ01003032">
    <property type="protein sequence ID" value="GCC18702.1"/>
    <property type="molecule type" value="Genomic_DNA"/>
</dbReference>
<sequence>QVTELDPLNGNDHVKNFLRNFEKYIPQMANYLKELRDIANSVDTCKRGVNIANVAGASASITGGLLAIGGLIASPFTFGASLALTGVGIGLGAAGGAANIGASITDHVAQNMKSDRMKEIIDLYKKNSEIMSESLCRLQQSIEVSISMREETISRSSVIGATQTISKSLNPVLVVSSRVTGNALKAAKAVSGVLSGVLVVWDVYCLVKDAKELHEGSKTELAQEIRKAADAMEKEIEEYREVYRKIMDIHF</sequence>
<dbReference type="GO" id="GO:0016020">
    <property type="term" value="C:membrane"/>
    <property type="evidence" value="ECO:0007669"/>
    <property type="project" value="TreeGrafter"/>
</dbReference>
<keyword evidence="2" id="KW-0175">Coiled coil</keyword>
<dbReference type="Proteomes" id="UP000287033">
    <property type="component" value="Unassembled WGS sequence"/>
</dbReference>
<protein>
    <recommendedName>
        <fullName evidence="5">Apolipoprotein L3</fullName>
    </recommendedName>
</protein>
<dbReference type="PANTHER" id="PTHR14096">
    <property type="entry name" value="APOLIPOPROTEIN L"/>
    <property type="match status" value="1"/>
</dbReference>
<evidence type="ECO:0008006" key="5">
    <source>
        <dbReference type="Google" id="ProtNLM"/>
    </source>
</evidence>
<organism evidence="3 4">
    <name type="scientific">Chiloscyllium punctatum</name>
    <name type="common">Brownbanded bambooshark</name>
    <name type="synonym">Hemiscyllium punctatum</name>
    <dbReference type="NCBI Taxonomy" id="137246"/>
    <lineage>
        <taxon>Eukaryota</taxon>
        <taxon>Metazoa</taxon>
        <taxon>Chordata</taxon>
        <taxon>Craniata</taxon>
        <taxon>Vertebrata</taxon>
        <taxon>Chondrichthyes</taxon>
        <taxon>Elasmobranchii</taxon>
        <taxon>Galeomorphii</taxon>
        <taxon>Galeoidea</taxon>
        <taxon>Orectolobiformes</taxon>
        <taxon>Hemiscylliidae</taxon>
        <taxon>Chiloscyllium</taxon>
    </lineage>
</organism>
<dbReference type="GO" id="GO:0008289">
    <property type="term" value="F:lipid binding"/>
    <property type="evidence" value="ECO:0007669"/>
    <property type="project" value="InterPro"/>
</dbReference>
<evidence type="ECO:0000313" key="4">
    <source>
        <dbReference type="Proteomes" id="UP000287033"/>
    </source>
</evidence>
<dbReference type="GO" id="GO:0005576">
    <property type="term" value="C:extracellular region"/>
    <property type="evidence" value="ECO:0007669"/>
    <property type="project" value="InterPro"/>
</dbReference>
<dbReference type="STRING" id="137246.A0A401RKM8"/>
<name>A0A401RKM8_CHIPU</name>
<keyword evidence="4" id="KW-1185">Reference proteome</keyword>
<dbReference type="PANTHER" id="PTHR14096:SF28">
    <property type="entry name" value="APOLIPOPROTEIN L, 1-RELATED"/>
    <property type="match status" value="1"/>
</dbReference>
<feature type="non-terminal residue" evidence="3">
    <location>
        <position position="1"/>
    </location>
</feature>
<accession>A0A401RKM8</accession>
<reference evidence="3 4" key="1">
    <citation type="journal article" date="2018" name="Nat. Ecol. Evol.">
        <title>Shark genomes provide insights into elasmobranch evolution and the origin of vertebrates.</title>
        <authorList>
            <person name="Hara Y"/>
            <person name="Yamaguchi K"/>
            <person name="Onimaru K"/>
            <person name="Kadota M"/>
            <person name="Koyanagi M"/>
            <person name="Keeley SD"/>
            <person name="Tatsumi K"/>
            <person name="Tanaka K"/>
            <person name="Motone F"/>
            <person name="Kageyama Y"/>
            <person name="Nozu R"/>
            <person name="Adachi N"/>
            <person name="Nishimura O"/>
            <person name="Nakagawa R"/>
            <person name="Tanegashima C"/>
            <person name="Kiyatake I"/>
            <person name="Matsumoto R"/>
            <person name="Murakumo K"/>
            <person name="Nishida K"/>
            <person name="Terakita A"/>
            <person name="Kuratani S"/>
            <person name="Sato K"/>
            <person name="Hyodo S Kuraku.S."/>
        </authorList>
    </citation>
    <scope>NUCLEOTIDE SEQUENCE [LARGE SCALE GENOMIC DNA]</scope>
</reference>
<evidence type="ECO:0000313" key="3">
    <source>
        <dbReference type="EMBL" id="GCC18702.1"/>
    </source>
</evidence>
<dbReference type="OMA" id="INIHAME"/>
<dbReference type="Pfam" id="PF05461">
    <property type="entry name" value="ApoL"/>
    <property type="match status" value="2"/>
</dbReference>
<comment type="similarity">
    <text evidence="1">Belongs to the apolipoprotein L family.</text>
</comment>
<dbReference type="AlphaFoldDB" id="A0A401RKM8"/>
<dbReference type="OrthoDB" id="6363454at2759"/>
<evidence type="ECO:0000256" key="1">
    <source>
        <dbReference type="ARBA" id="ARBA00010090"/>
    </source>
</evidence>
<dbReference type="GO" id="GO:0042157">
    <property type="term" value="P:lipoprotein metabolic process"/>
    <property type="evidence" value="ECO:0007669"/>
    <property type="project" value="InterPro"/>
</dbReference>
<feature type="coiled-coil region" evidence="2">
    <location>
        <begin position="218"/>
        <end position="249"/>
    </location>
</feature>
<dbReference type="InterPro" id="IPR008405">
    <property type="entry name" value="ApoL"/>
</dbReference>
<evidence type="ECO:0000256" key="2">
    <source>
        <dbReference type="SAM" id="Coils"/>
    </source>
</evidence>
<proteinExistence type="inferred from homology"/>
<comment type="caution">
    <text evidence="3">The sequence shown here is derived from an EMBL/GenBank/DDBJ whole genome shotgun (WGS) entry which is preliminary data.</text>
</comment>